<dbReference type="SUPFAM" id="SSF56219">
    <property type="entry name" value="DNase I-like"/>
    <property type="match status" value="1"/>
</dbReference>
<evidence type="ECO:0000259" key="2">
    <source>
        <dbReference type="Pfam" id="PF00078"/>
    </source>
</evidence>
<accession>A0AAV5MMN6</accession>
<sequence>MRERGRERVRGNGSGSRQRRRKQSARSVWRRGDQNRGLYDNGDEGTCGKRFGHFNWTIYNQAIAFYFSNFLEDWTYDQMWKTFLNFGRVYAIYSPRRKNKAGYRFGFVRFLDVKDAKSLERQLDQIWVVLGERKVEQSQQAKESNKERRQVWQVKSSDTSWTGLEFNSKQEDCKWLEGCFVGMARSVEIVPIIQERFYMEGMFSVKVKAMGGKMVLLDGEDKEELKDLMESAADWLSQWFDEICPWTSTMVASERFVWLKSTDHYSGEEFDEASHAFRSKNQLNWSEEDGGEEDADMAIGKAQEIQKIQIVDETSSSSFAEHINELGGGSGESGSSKELCMVKETLGAGAENLLTSQCNHEEVNVAQPVSNEIGKRIMENGPKANVGYSSISPIKGNQDRIQSQEKIGEAEDASVSAGDGNDARGDDSFWADLSRLGVTGKKREVSELVRKEKVEFLAIQETKKEAVDKKLCRSLWESDDLEFVAMLSKGQSAGLICIWQKNVLKNWSSFEGEHYVGVSSLWGEEDIAVNLVDVYVPCDDKEKRMMFDDLKLVITSKGRCWCLMGDFNTTRSQQEKSGDRGFTTGMRVFNEFIRDLELVDLPLIGRKFTWYKPNGEAMSRLNRFLMTEDWMAKWECKTIVEEEWKKTNVQGWKGFCVKEKLKAVKQKLKKWSVEEFTQIDCKINEAKEKITRFDRCIKSKQRRNDINCLEINGKQLVGVEEQAERLSASFSEDEIKKAVWDCSSLKALGPDGFNFRFFREFWETIKKDMVSNPQKIEEYRPISLIGAMYKIVAKLLANRLKEVISHVIGEHQMAFVEGRQLSEAVVMANEIIDKVRRKKLNSFILKMDLRRLMTK</sequence>
<evidence type="ECO:0000313" key="4">
    <source>
        <dbReference type="Proteomes" id="UP001054252"/>
    </source>
</evidence>
<evidence type="ECO:0000313" key="3">
    <source>
        <dbReference type="EMBL" id="GKV49867.1"/>
    </source>
</evidence>
<name>A0AAV5MMN6_9ROSI</name>
<dbReference type="Pfam" id="PF00078">
    <property type="entry name" value="RVT_1"/>
    <property type="match status" value="1"/>
</dbReference>
<proteinExistence type="predicted"/>
<dbReference type="InterPro" id="IPR052343">
    <property type="entry name" value="Retrotransposon-Effector_Assoc"/>
</dbReference>
<evidence type="ECO:0000256" key="1">
    <source>
        <dbReference type="SAM" id="MobiDB-lite"/>
    </source>
</evidence>
<dbReference type="PANTHER" id="PTHR46890">
    <property type="entry name" value="NON-LTR RETROLELEMENT REVERSE TRANSCRIPTASE-LIKE PROTEIN-RELATED"/>
    <property type="match status" value="1"/>
</dbReference>
<organism evidence="3 4">
    <name type="scientific">Rubroshorea leprosula</name>
    <dbReference type="NCBI Taxonomy" id="152421"/>
    <lineage>
        <taxon>Eukaryota</taxon>
        <taxon>Viridiplantae</taxon>
        <taxon>Streptophyta</taxon>
        <taxon>Embryophyta</taxon>
        <taxon>Tracheophyta</taxon>
        <taxon>Spermatophyta</taxon>
        <taxon>Magnoliopsida</taxon>
        <taxon>eudicotyledons</taxon>
        <taxon>Gunneridae</taxon>
        <taxon>Pentapetalae</taxon>
        <taxon>rosids</taxon>
        <taxon>malvids</taxon>
        <taxon>Malvales</taxon>
        <taxon>Dipterocarpaceae</taxon>
        <taxon>Rubroshorea</taxon>
    </lineage>
</organism>
<dbReference type="InterPro" id="IPR000477">
    <property type="entry name" value="RT_dom"/>
</dbReference>
<gene>
    <name evidence="3" type="ORF">SLEP1_g56592</name>
</gene>
<comment type="caution">
    <text evidence="3">The sequence shown here is derived from an EMBL/GenBank/DDBJ whole genome shotgun (WGS) entry which is preliminary data.</text>
</comment>
<dbReference type="Proteomes" id="UP001054252">
    <property type="component" value="Unassembled WGS sequence"/>
</dbReference>
<dbReference type="GO" id="GO:0003676">
    <property type="term" value="F:nucleic acid binding"/>
    <property type="evidence" value="ECO:0007669"/>
    <property type="project" value="InterPro"/>
</dbReference>
<dbReference type="InterPro" id="IPR036691">
    <property type="entry name" value="Endo/exonu/phosph_ase_sf"/>
</dbReference>
<dbReference type="Gene3D" id="3.30.70.330">
    <property type="match status" value="1"/>
</dbReference>
<reference evidence="3 4" key="1">
    <citation type="journal article" date="2021" name="Commun. Biol.">
        <title>The genome of Shorea leprosula (Dipterocarpaceae) highlights the ecological relevance of drought in aseasonal tropical rainforests.</title>
        <authorList>
            <person name="Ng K.K.S."/>
            <person name="Kobayashi M.J."/>
            <person name="Fawcett J.A."/>
            <person name="Hatakeyama M."/>
            <person name="Paape T."/>
            <person name="Ng C.H."/>
            <person name="Ang C.C."/>
            <person name="Tnah L.H."/>
            <person name="Lee C.T."/>
            <person name="Nishiyama T."/>
            <person name="Sese J."/>
            <person name="O'Brien M.J."/>
            <person name="Copetti D."/>
            <person name="Mohd Noor M.I."/>
            <person name="Ong R.C."/>
            <person name="Putra M."/>
            <person name="Sireger I.Z."/>
            <person name="Indrioko S."/>
            <person name="Kosugi Y."/>
            <person name="Izuno A."/>
            <person name="Isagi Y."/>
            <person name="Lee S.L."/>
            <person name="Shimizu K.K."/>
        </authorList>
    </citation>
    <scope>NUCLEOTIDE SEQUENCE [LARGE SCALE GENOMIC DNA]</scope>
    <source>
        <strain evidence="3">214</strain>
    </source>
</reference>
<dbReference type="EMBL" id="BPVZ01000323">
    <property type="protein sequence ID" value="GKV49867.1"/>
    <property type="molecule type" value="Genomic_DNA"/>
</dbReference>
<dbReference type="InterPro" id="IPR012677">
    <property type="entry name" value="Nucleotide-bd_a/b_plait_sf"/>
</dbReference>
<protein>
    <recommendedName>
        <fullName evidence="2">Reverse transcriptase domain-containing protein</fullName>
    </recommendedName>
</protein>
<dbReference type="Gene3D" id="3.60.10.10">
    <property type="entry name" value="Endonuclease/exonuclease/phosphatase"/>
    <property type="match status" value="1"/>
</dbReference>
<feature type="compositionally biased region" description="Basic and acidic residues" evidence="1">
    <location>
        <begin position="1"/>
        <end position="10"/>
    </location>
</feature>
<dbReference type="SUPFAM" id="SSF54928">
    <property type="entry name" value="RNA-binding domain, RBD"/>
    <property type="match status" value="1"/>
</dbReference>
<dbReference type="PANTHER" id="PTHR46890:SF48">
    <property type="entry name" value="RNA-DIRECTED DNA POLYMERASE"/>
    <property type="match status" value="1"/>
</dbReference>
<dbReference type="InterPro" id="IPR035979">
    <property type="entry name" value="RBD_domain_sf"/>
</dbReference>
<dbReference type="AlphaFoldDB" id="A0AAV5MMN6"/>
<feature type="region of interest" description="Disordered" evidence="1">
    <location>
        <begin position="390"/>
        <end position="422"/>
    </location>
</feature>
<feature type="region of interest" description="Disordered" evidence="1">
    <location>
        <begin position="1"/>
        <end position="29"/>
    </location>
</feature>
<feature type="domain" description="Reverse transcriptase" evidence="2">
    <location>
        <begin position="776"/>
        <end position="850"/>
    </location>
</feature>
<keyword evidence="4" id="KW-1185">Reference proteome</keyword>